<dbReference type="PANTHER" id="PTHR47435">
    <property type="entry name" value="KELCH REPEAT PROTEIN (AFU_ORTHOLOGUE AFUA_5G12780)"/>
    <property type="match status" value="1"/>
</dbReference>
<gene>
    <name evidence="4" type="ORF">LTR09_007947</name>
</gene>
<protein>
    <recommendedName>
        <fullName evidence="6">Kelch repeat protein</fullName>
    </recommendedName>
</protein>
<dbReference type="SUPFAM" id="SSF50965">
    <property type="entry name" value="Galactose oxidase, central domain"/>
    <property type="match status" value="1"/>
</dbReference>
<accession>A0AAJ0DIJ1</accession>
<keyword evidence="1" id="KW-0677">Repeat</keyword>
<evidence type="ECO:0000256" key="1">
    <source>
        <dbReference type="ARBA" id="ARBA00022737"/>
    </source>
</evidence>
<evidence type="ECO:0000256" key="3">
    <source>
        <dbReference type="SAM" id="SignalP"/>
    </source>
</evidence>
<evidence type="ECO:0008006" key="6">
    <source>
        <dbReference type="Google" id="ProtNLM"/>
    </source>
</evidence>
<name>A0AAJ0DIJ1_9PEZI</name>
<dbReference type="InterPro" id="IPR011043">
    <property type="entry name" value="Gal_Oxase/kelch_b-propeller"/>
</dbReference>
<dbReference type="AlphaFoldDB" id="A0AAJ0DIJ1"/>
<reference evidence="4" key="1">
    <citation type="submission" date="2023-04" db="EMBL/GenBank/DDBJ databases">
        <title>Black Yeasts Isolated from many extreme environments.</title>
        <authorList>
            <person name="Coleine C."/>
            <person name="Stajich J.E."/>
            <person name="Selbmann L."/>
        </authorList>
    </citation>
    <scope>NUCLEOTIDE SEQUENCE</scope>
    <source>
        <strain evidence="4">CCFEE 5312</strain>
    </source>
</reference>
<dbReference type="EMBL" id="JAWDJX010000029">
    <property type="protein sequence ID" value="KAK3050869.1"/>
    <property type="molecule type" value="Genomic_DNA"/>
</dbReference>
<keyword evidence="5" id="KW-1185">Reference proteome</keyword>
<evidence type="ECO:0000313" key="5">
    <source>
        <dbReference type="Proteomes" id="UP001271007"/>
    </source>
</evidence>
<organism evidence="4 5">
    <name type="scientific">Extremus antarcticus</name>
    <dbReference type="NCBI Taxonomy" id="702011"/>
    <lineage>
        <taxon>Eukaryota</taxon>
        <taxon>Fungi</taxon>
        <taxon>Dikarya</taxon>
        <taxon>Ascomycota</taxon>
        <taxon>Pezizomycotina</taxon>
        <taxon>Dothideomycetes</taxon>
        <taxon>Dothideomycetidae</taxon>
        <taxon>Mycosphaerellales</taxon>
        <taxon>Extremaceae</taxon>
        <taxon>Extremus</taxon>
    </lineage>
</organism>
<comment type="caution">
    <text evidence="4">The sequence shown here is derived from an EMBL/GenBank/DDBJ whole genome shotgun (WGS) entry which is preliminary data.</text>
</comment>
<feature type="chain" id="PRO_5042558848" description="Kelch repeat protein" evidence="3">
    <location>
        <begin position="18"/>
        <end position="432"/>
    </location>
</feature>
<sequence>MRLLLCALFLAFQGTGTWDGSTNGLRTPDPKAPGNFATVPDNYTYSIDLSTLWTNSSVTLKEISKGAAPVLNNVALWLDASGEIFYAYDGSVSKALPTFYDTPPPANALWQFEPSGGTGHWSQTPIPLSSNFAALSRTALGNSASGNGLGFVLGGVENYATYQYPAFADALWWDQTLVPGLVTFNSTSQEWFNSSSKGYSYYGFARDGVAHFVPSFGPAGLLFVFGGYTTTTSQLASTGIASMYDPTTQQWQDQITTGDIPGESANGCIVGAEGDNGTYEIFLYGGQVPGDAASTITNGEVYVLSLPSFNWQKQYATGTTGRYMMSCNVVGKRQMVVVGGIVIPQNVDWDTYNFGAGEPDPWDQAIGIFDLTEMAWKSSYDASASPYITPDAVKSFYTQHGRYPAQWDSGVVEDWFKNPGKSYRLLSKACLS</sequence>
<dbReference type="PANTHER" id="PTHR47435:SF4">
    <property type="entry name" value="KELCH REPEAT PROTEIN (AFU_ORTHOLOGUE AFUA_5G12780)"/>
    <property type="match status" value="1"/>
</dbReference>
<evidence type="ECO:0000313" key="4">
    <source>
        <dbReference type="EMBL" id="KAK3050869.1"/>
    </source>
</evidence>
<dbReference type="GO" id="GO:0019760">
    <property type="term" value="P:glucosinolate metabolic process"/>
    <property type="evidence" value="ECO:0007669"/>
    <property type="project" value="UniProtKB-ARBA"/>
</dbReference>
<evidence type="ECO:0000256" key="2">
    <source>
        <dbReference type="ARBA" id="ARBA00023004"/>
    </source>
</evidence>
<feature type="signal peptide" evidence="3">
    <location>
        <begin position="1"/>
        <end position="17"/>
    </location>
</feature>
<dbReference type="InterPro" id="IPR015915">
    <property type="entry name" value="Kelch-typ_b-propeller"/>
</dbReference>
<proteinExistence type="predicted"/>
<dbReference type="Proteomes" id="UP001271007">
    <property type="component" value="Unassembled WGS sequence"/>
</dbReference>
<dbReference type="Gene3D" id="2.120.10.80">
    <property type="entry name" value="Kelch-type beta propeller"/>
    <property type="match status" value="1"/>
</dbReference>
<keyword evidence="2" id="KW-0408">Iron</keyword>
<keyword evidence="3" id="KW-0732">Signal</keyword>